<keyword evidence="5" id="KW-0274">FAD</keyword>
<evidence type="ECO:0000256" key="7">
    <source>
        <dbReference type="ARBA" id="ARBA00023033"/>
    </source>
</evidence>
<dbReference type="PANTHER" id="PTHR43876">
    <property type="entry name" value="UBIQUINONE BIOSYNTHESIS MONOOXYGENASE COQ6, MITOCHONDRIAL"/>
    <property type="match status" value="1"/>
</dbReference>
<evidence type="ECO:0000259" key="9">
    <source>
        <dbReference type="Pfam" id="PF01494"/>
    </source>
</evidence>
<feature type="transmembrane region" description="Helical" evidence="8">
    <location>
        <begin position="12"/>
        <end position="32"/>
    </location>
</feature>
<evidence type="ECO:0000256" key="3">
    <source>
        <dbReference type="ARBA" id="ARBA00005349"/>
    </source>
</evidence>
<keyword evidence="8" id="KW-0812">Transmembrane</keyword>
<dbReference type="InterPro" id="IPR002938">
    <property type="entry name" value="FAD-bd"/>
</dbReference>
<dbReference type="InterPro" id="IPR018168">
    <property type="entry name" value="Ubi_Hdrlase_CS"/>
</dbReference>
<dbReference type="NCBIfam" id="TIGR01988">
    <property type="entry name" value="Ubi-OHases"/>
    <property type="match status" value="1"/>
</dbReference>
<evidence type="ECO:0000256" key="8">
    <source>
        <dbReference type="SAM" id="Phobius"/>
    </source>
</evidence>
<dbReference type="EMBL" id="AMRV01000002">
    <property type="protein sequence ID" value="EMD83972.1"/>
    <property type="molecule type" value="Genomic_DNA"/>
</dbReference>
<evidence type="ECO:0000256" key="1">
    <source>
        <dbReference type="ARBA" id="ARBA00001974"/>
    </source>
</evidence>
<dbReference type="FunFam" id="3.50.50.60:FF:000021">
    <property type="entry name" value="Ubiquinone biosynthesis monooxygenase COQ6"/>
    <property type="match status" value="1"/>
</dbReference>
<sequence>MPSGMDETPDVILIGGGLVGMTTALALAAFGVRSAVVDTADLETTVASGFDGRATAIASASWRMFEALGLAERLEGLDCPIDEIRVSEGLGRHSLHFDGRTGTGGGVAGEPLGHMLENRHIRRALIDAGREEPLIDLYAPDRTTDIERSAHGVTVRLDSGQVLKAPLLVAADGRRSRIREEAGIRAARWQYRQTAIVGMIEHERPHENVAFEIFYPAGPFAILPMLPGTRSAIVWTVPAKEADAWLGLPERALMAEIDKRIGGFLGMTRMAAPPASYPLGFHHAERYTDMRLALVGDAAHGIHPIAGQGLNMGLRDAAALAEVVGDGVRLGLDIGETEVLARYQRWRGFDNMAVSVSTDVLNRLFGLPGETMKHVRGLGLSMVGRVPPLKNFFMAEARGASGDLPGLLRGERP</sequence>
<evidence type="ECO:0000256" key="4">
    <source>
        <dbReference type="ARBA" id="ARBA00022630"/>
    </source>
</evidence>
<dbReference type="GO" id="GO:0071949">
    <property type="term" value="F:FAD binding"/>
    <property type="evidence" value="ECO:0007669"/>
    <property type="project" value="InterPro"/>
</dbReference>
<keyword evidence="8" id="KW-1133">Transmembrane helix</keyword>
<keyword evidence="7" id="KW-0503">Monooxygenase</keyword>
<evidence type="ECO:0000313" key="11">
    <source>
        <dbReference type="Proteomes" id="UP000011717"/>
    </source>
</evidence>
<dbReference type="Proteomes" id="UP000011717">
    <property type="component" value="Unassembled WGS sequence"/>
</dbReference>
<dbReference type="InterPro" id="IPR051205">
    <property type="entry name" value="UbiH/COQ6_monooxygenase"/>
</dbReference>
<dbReference type="GO" id="GO:0006744">
    <property type="term" value="P:ubiquinone biosynthetic process"/>
    <property type="evidence" value="ECO:0007669"/>
    <property type="project" value="UniProtKB-UniPathway"/>
</dbReference>
<comment type="pathway">
    <text evidence="2">Cofactor biosynthesis; ubiquinone biosynthesis.</text>
</comment>
<comment type="cofactor">
    <cofactor evidence="1">
        <name>FAD</name>
        <dbReference type="ChEBI" id="CHEBI:57692"/>
    </cofactor>
</comment>
<dbReference type="PRINTS" id="PR00420">
    <property type="entry name" value="RNGMNOXGNASE"/>
</dbReference>
<comment type="similarity">
    <text evidence="3">Belongs to the UbiH/COQ6 family.</text>
</comment>
<keyword evidence="8" id="KW-0472">Membrane</keyword>
<gene>
    <name evidence="10" type="ORF">C725_0944</name>
</gene>
<dbReference type="GO" id="GO:0016705">
    <property type="term" value="F:oxidoreductase activity, acting on paired donors, with incorporation or reduction of molecular oxygen"/>
    <property type="evidence" value="ECO:0007669"/>
    <property type="project" value="InterPro"/>
</dbReference>
<organism evidence="10 11">
    <name type="scientific">Pacificimonas flava</name>
    <dbReference type="NCBI Taxonomy" id="1234595"/>
    <lineage>
        <taxon>Bacteria</taxon>
        <taxon>Pseudomonadati</taxon>
        <taxon>Pseudomonadota</taxon>
        <taxon>Alphaproteobacteria</taxon>
        <taxon>Sphingomonadales</taxon>
        <taxon>Sphingosinicellaceae</taxon>
        <taxon>Pacificimonas</taxon>
    </lineage>
</organism>
<keyword evidence="4" id="KW-0285">Flavoprotein</keyword>
<dbReference type="InterPro" id="IPR036188">
    <property type="entry name" value="FAD/NAD-bd_sf"/>
</dbReference>
<protein>
    <submittedName>
        <fullName evidence="10">2-octaprenyl-6-methoxyphenol hydroxylase</fullName>
    </submittedName>
</protein>
<dbReference type="UniPathway" id="UPA00232"/>
<dbReference type="GO" id="GO:0004497">
    <property type="term" value="F:monooxygenase activity"/>
    <property type="evidence" value="ECO:0007669"/>
    <property type="project" value="UniProtKB-KW"/>
</dbReference>
<keyword evidence="11" id="KW-1185">Reference proteome</keyword>
<dbReference type="PATRIC" id="fig|1234595.3.peg.945"/>
<dbReference type="InterPro" id="IPR010971">
    <property type="entry name" value="UbiH/COQ6"/>
</dbReference>
<name>M2U7I9_9SPHN</name>
<accession>M2U7I9</accession>
<dbReference type="PANTHER" id="PTHR43876:SF7">
    <property type="entry name" value="UBIQUINONE BIOSYNTHESIS MONOOXYGENASE COQ6, MITOCHONDRIAL"/>
    <property type="match status" value="1"/>
</dbReference>
<dbReference type="Pfam" id="PF01494">
    <property type="entry name" value="FAD_binding_3"/>
    <property type="match status" value="1"/>
</dbReference>
<evidence type="ECO:0000256" key="2">
    <source>
        <dbReference type="ARBA" id="ARBA00004749"/>
    </source>
</evidence>
<feature type="domain" description="FAD-binding" evidence="9">
    <location>
        <begin position="10"/>
        <end position="322"/>
    </location>
</feature>
<dbReference type="GO" id="GO:0110142">
    <property type="term" value="C:ubiquinone biosynthesis complex"/>
    <property type="evidence" value="ECO:0007669"/>
    <property type="project" value="UniProtKB-ARBA"/>
</dbReference>
<reference evidence="10 11" key="1">
    <citation type="journal article" date="2013" name="Genome Announc.">
        <title>Draft Genome Sequence of Strain JLT2015T, Belonging to the Family Sphingomonadaceae of the Alphaproteobacteria.</title>
        <authorList>
            <person name="Tang K."/>
            <person name="Liu K."/>
            <person name="Li S."/>
            <person name="Jiao N."/>
        </authorList>
    </citation>
    <scope>NUCLEOTIDE SEQUENCE [LARGE SCALE GENOMIC DNA]</scope>
    <source>
        <strain evidence="10 11">JLT2015</strain>
    </source>
</reference>
<evidence type="ECO:0000256" key="5">
    <source>
        <dbReference type="ARBA" id="ARBA00022827"/>
    </source>
</evidence>
<dbReference type="AlphaFoldDB" id="M2U7I9"/>
<dbReference type="PROSITE" id="PS01304">
    <property type="entry name" value="UBIH"/>
    <property type="match status" value="1"/>
</dbReference>
<proteinExistence type="inferred from homology"/>
<dbReference type="SUPFAM" id="SSF51905">
    <property type="entry name" value="FAD/NAD(P)-binding domain"/>
    <property type="match status" value="1"/>
</dbReference>
<keyword evidence="6" id="KW-0560">Oxidoreductase</keyword>
<evidence type="ECO:0000313" key="10">
    <source>
        <dbReference type="EMBL" id="EMD83972.1"/>
    </source>
</evidence>
<evidence type="ECO:0000256" key="6">
    <source>
        <dbReference type="ARBA" id="ARBA00023002"/>
    </source>
</evidence>
<dbReference type="Gene3D" id="3.50.50.60">
    <property type="entry name" value="FAD/NAD(P)-binding domain"/>
    <property type="match status" value="2"/>
</dbReference>
<comment type="caution">
    <text evidence="10">The sequence shown here is derived from an EMBL/GenBank/DDBJ whole genome shotgun (WGS) entry which is preliminary data.</text>
</comment>